<dbReference type="Proteomes" id="UP000247903">
    <property type="component" value="Unassembled WGS sequence"/>
</dbReference>
<evidence type="ECO:0000313" key="1">
    <source>
        <dbReference type="EMBL" id="PXY41101.1"/>
    </source>
</evidence>
<keyword evidence="2" id="KW-1185">Reference proteome</keyword>
<proteinExistence type="predicted"/>
<sequence>MEQKMYRESFSIIFFLFLIRFSIENYSRRQKIISKTHYNQLHYLTYISNLQLALKKSKIKDELGFQLINPTGLSGNYTETIFKKYINFQSNSALF</sequence>
<organism evidence="1 2">
    <name type="scientific">Flavobacterium cheongpyeongense</name>
    <dbReference type="NCBI Taxonomy" id="2212651"/>
    <lineage>
        <taxon>Bacteria</taxon>
        <taxon>Pseudomonadati</taxon>
        <taxon>Bacteroidota</taxon>
        <taxon>Flavobacteriia</taxon>
        <taxon>Flavobacteriales</taxon>
        <taxon>Flavobacteriaceae</taxon>
        <taxon>Flavobacterium</taxon>
    </lineage>
</organism>
<reference evidence="1 2" key="1">
    <citation type="submission" date="2018-05" db="EMBL/GenBank/DDBJ databases">
        <title>Flavobacterium sp. strain IMCC34759, incomplete genome.</title>
        <authorList>
            <person name="Joung Y."/>
            <person name="Cho J."/>
        </authorList>
    </citation>
    <scope>NUCLEOTIDE SEQUENCE [LARGE SCALE GENOMIC DNA]</scope>
    <source>
        <strain evidence="1 2">IMCC34759</strain>
    </source>
</reference>
<dbReference type="AlphaFoldDB" id="A0A2V4BQD8"/>
<dbReference type="EMBL" id="QJHK01000006">
    <property type="protein sequence ID" value="PXY41101.1"/>
    <property type="molecule type" value="Genomic_DNA"/>
</dbReference>
<name>A0A2V4BQD8_9FLAO</name>
<comment type="caution">
    <text evidence="1">The sequence shown here is derived from an EMBL/GenBank/DDBJ whole genome shotgun (WGS) entry which is preliminary data.</text>
</comment>
<accession>A0A2V4BQD8</accession>
<evidence type="ECO:0000313" key="2">
    <source>
        <dbReference type="Proteomes" id="UP000247903"/>
    </source>
</evidence>
<gene>
    <name evidence="1" type="ORF">DMB65_09105</name>
</gene>
<protein>
    <submittedName>
        <fullName evidence="1">Uncharacterized protein</fullName>
    </submittedName>
</protein>